<keyword evidence="3" id="KW-1185">Reference proteome</keyword>
<accession>A0A1I2I9S8</accession>
<feature type="transmembrane region" description="Helical" evidence="1">
    <location>
        <begin position="42"/>
        <end position="59"/>
    </location>
</feature>
<evidence type="ECO:0000256" key="1">
    <source>
        <dbReference type="SAM" id="Phobius"/>
    </source>
</evidence>
<organism evidence="2 3">
    <name type="scientific">Spirosoma endophyticum</name>
    <dbReference type="NCBI Taxonomy" id="662367"/>
    <lineage>
        <taxon>Bacteria</taxon>
        <taxon>Pseudomonadati</taxon>
        <taxon>Bacteroidota</taxon>
        <taxon>Cytophagia</taxon>
        <taxon>Cytophagales</taxon>
        <taxon>Cytophagaceae</taxon>
        <taxon>Spirosoma</taxon>
    </lineage>
</organism>
<dbReference type="OrthoDB" id="961173at2"/>
<reference evidence="2 3" key="1">
    <citation type="submission" date="2016-10" db="EMBL/GenBank/DDBJ databases">
        <authorList>
            <person name="de Groot N.N."/>
        </authorList>
    </citation>
    <scope>NUCLEOTIDE SEQUENCE [LARGE SCALE GENOMIC DNA]</scope>
    <source>
        <strain evidence="2 3">DSM 26130</strain>
    </source>
</reference>
<proteinExistence type="predicted"/>
<evidence type="ECO:0000313" key="2">
    <source>
        <dbReference type="EMBL" id="SFF38448.1"/>
    </source>
</evidence>
<keyword evidence="1" id="KW-0812">Transmembrane</keyword>
<sequence>MITTLYFIQFIAFYLWQITASKRQPMGGLWTYALANKSQTRLIGASLLLVACVSFVFQWGLASGIFAFFVGLMAVGCLSVVIEPFNYLRIQSVAAIYGCCVLLEIIL</sequence>
<dbReference type="STRING" id="662367.SAMN05216167_1603"/>
<dbReference type="RefSeq" id="WP_093835429.1">
    <property type="nucleotide sequence ID" value="NZ_FOLQ01000060.1"/>
</dbReference>
<keyword evidence="1" id="KW-1133">Transmembrane helix</keyword>
<protein>
    <submittedName>
        <fullName evidence="2">Uncharacterized protein</fullName>
    </submittedName>
</protein>
<keyword evidence="1" id="KW-0472">Membrane</keyword>
<dbReference type="AlphaFoldDB" id="A0A1I2I9S8"/>
<dbReference type="Proteomes" id="UP000198598">
    <property type="component" value="Unassembled WGS sequence"/>
</dbReference>
<dbReference type="EMBL" id="FOLQ01000060">
    <property type="protein sequence ID" value="SFF38448.1"/>
    <property type="molecule type" value="Genomic_DNA"/>
</dbReference>
<feature type="transmembrane region" description="Helical" evidence="1">
    <location>
        <begin position="65"/>
        <end position="82"/>
    </location>
</feature>
<name>A0A1I2I9S8_9BACT</name>
<gene>
    <name evidence="2" type="ORF">SAMN05216167_1603</name>
</gene>
<evidence type="ECO:0000313" key="3">
    <source>
        <dbReference type="Proteomes" id="UP000198598"/>
    </source>
</evidence>